<dbReference type="InterPro" id="IPR006640">
    <property type="entry name" value="SprT-like_domain"/>
</dbReference>
<dbReference type="GeneID" id="62203517"/>
<dbReference type="Pfam" id="PF10263">
    <property type="entry name" value="SprT-like"/>
    <property type="match status" value="1"/>
</dbReference>
<accession>A0A8H7EGL2</accession>
<sequence>MPVTDEDAALAAVATLHSLSPEQTEALDGINAILHNGEPFVDVHELFALYNLVYFRQLLLPRVQVIWSPRLTLCAGICELSKDPKTGKFTRIRLKLSTPLLQYRPRSDTINTLLHESIHAYFFITTSWRHSRGDDGTGHGLGFQLLADAVNNHGNYKVTIYHTFHDEVDSYRTHVWQCDGPCKNQPPYFGLVKRSMNRAPGKGDTWYSRHQAECGGTFQKVQEPAPTKKQLEAMSTKERAGRQKNKLDNWIKKDVKAEGKTPAMPIVIGAENEASTSFQAGQKRPLAGEDHEPVVQKKLLVDCPICSIRLAEVTLGFVQQQKSTLQSIDPISLSVIKRAKKVHVRMSWWEIPRTARDFRHWPYRVNGWLADLVKMLLEKAKSLEVITMSFDEPTWGTEWEQKEKTLAPLKDIAGRVKFRLGEVEAGEELTDEEEAEEAKLKGPHNLGQDLM</sequence>
<keyword evidence="6" id="KW-1185">Reference proteome</keyword>
<reference evidence="5" key="2">
    <citation type="submission" date="2020-08" db="EMBL/GenBank/DDBJ databases">
        <title>Draft Genome Sequence of Cumin Blight Pathogen Alternaria burnsii.</title>
        <authorList>
            <person name="Feng Z."/>
        </authorList>
    </citation>
    <scope>NUCLEOTIDE SEQUENCE</scope>
    <source>
        <strain evidence="5">CBS107.38</strain>
    </source>
</reference>
<evidence type="ECO:0000313" key="5">
    <source>
        <dbReference type="EMBL" id="KAF7677080.1"/>
    </source>
</evidence>
<comment type="caution">
    <text evidence="5">The sequence shown here is derived from an EMBL/GenBank/DDBJ whole genome shotgun (WGS) entry which is preliminary data.</text>
</comment>
<dbReference type="GO" id="GO:0004222">
    <property type="term" value="F:metalloendopeptidase activity"/>
    <property type="evidence" value="ECO:0007669"/>
    <property type="project" value="InterPro"/>
</dbReference>
<dbReference type="AlphaFoldDB" id="A0A8H7EGL2"/>
<keyword evidence="2" id="KW-0539">Nucleus</keyword>
<protein>
    <submittedName>
        <fullName evidence="5">Zinc finger rad18 domain-containing protein</fullName>
    </submittedName>
</protein>
<dbReference type="GO" id="GO:0005634">
    <property type="term" value="C:nucleus"/>
    <property type="evidence" value="ECO:0007669"/>
    <property type="project" value="UniProtKB-SubCell"/>
</dbReference>
<evidence type="ECO:0000256" key="3">
    <source>
        <dbReference type="SAM" id="MobiDB-lite"/>
    </source>
</evidence>
<evidence type="ECO:0000313" key="6">
    <source>
        <dbReference type="Proteomes" id="UP000596902"/>
    </source>
</evidence>
<evidence type="ECO:0000256" key="2">
    <source>
        <dbReference type="ARBA" id="ARBA00023242"/>
    </source>
</evidence>
<organism evidence="5 6">
    <name type="scientific">Alternaria burnsii</name>
    <dbReference type="NCBI Taxonomy" id="1187904"/>
    <lineage>
        <taxon>Eukaryota</taxon>
        <taxon>Fungi</taxon>
        <taxon>Dikarya</taxon>
        <taxon>Ascomycota</taxon>
        <taxon>Pezizomycotina</taxon>
        <taxon>Dothideomycetes</taxon>
        <taxon>Pleosporomycetidae</taxon>
        <taxon>Pleosporales</taxon>
        <taxon>Pleosporineae</taxon>
        <taxon>Pleosporaceae</taxon>
        <taxon>Alternaria</taxon>
        <taxon>Alternaria sect. Alternaria</taxon>
    </lineage>
</organism>
<name>A0A8H7EGL2_9PLEO</name>
<dbReference type="PANTHER" id="PTHR21220:SF0">
    <property type="entry name" value="DNA-DEPENDENT METALLOPROTEASE SPRTN"/>
    <property type="match status" value="1"/>
</dbReference>
<feature type="compositionally biased region" description="Basic and acidic residues" evidence="3">
    <location>
        <begin position="229"/>
        <end position="244"/>
    </location>
</feature>
<dbReference type="EMBL" id="JAAABM010000006">
    <property type="protein sequence ID" value="KAF7677080.1"/>
    <property type="molecule type" value="Genomic_DNA"/>
</dbReference>
<proteinExistence type="predicted"/>
<feature type="non-terminal residue" evidence="5">
    <location>
        <position position="451"/>
    </location>
</feature>
<feature type="region of interest" description="Disordered" evidence="3">
    <location>
        <begin position="225"/>
        <end position="244"/>
    </location>
</feature>
<dbReference type="Proteomes" id="UP000596902">
    <property type="component" value="Unassembled WGS sequence"/>
</dbReference>
<feature type="compositionally biased region" description="Acidic residues" evidence="3">
    <location>
        <begin position="427"/>
        <end position="436"/>
    </location>
</feature>
<dbReference type="SMART" id="SM00731">
    <property type="entry name" value="SprT"/>
    <property type="match status" value="1"/>
</dbReference>
<dbReference type="GO" id="GO:0003697">
    <property type="term" value="F:single-stranded DNA binding"/>
    <property type="evidence" value="ECO:0007669"/>
    <property type="project" value="InterPro"/>
</dbReference>
<reference evidence="5" key="1">
    <citation type="submission" date="2020-01" db="EMBL/GenBank/DDBJ databases">
        <authorList>
            <person name="Feng Z.H.Z."/>
        </authorList>
    </citation>
    <scope>NUCLEOTIDE SEQUENCE</scope>
    <source>
        <strain evidence="5">CBS107.38</strain>
    </source>
</reference>
<dbReference type="RefSeq" id="XP_038787289.1">
    <property type="nucleotide sequence ID" value="XM_038930339.1"/>
</dbReference>
<dbReference type="PANTHER" id="PTHR21220">
    <property type="entry name" value="DNA-DEPENDENT METALLOPROTEASE SPRTN"/>
    <property type="match status" value="1"/>
</dbReference>
<dbReference type="InterPro" id="IPR055220">
    <property type="entry name" value="SPRTN_ZBD"/>
</dbReference>
<feature type="region of interest" description="Disordered" evidence="3">
    <location>
        <begin position="427"/>
        <end position="451"/>
    </location>
</feature>
<feature type="domain" description="SprT-like" evidence="4">
    <location>
        <begin position="41"/>
        <end position="221"/>
    </location>
</feature>
<dbReference type="GO" id="GO:0006974">
    <property type="term" value="P:DNA damage response"/>
    <property type="evidence" value="ECO:0007669"/>
    <property type="project" value="InterPro"/>
</dbReference>
<comment type="subcellular location">
    <subcellularLocation>
        <location evidence="1">Nucleus</location>
    </subcellularLocation>
</comment>
<dbReference type="InterPro" id="IPR044245">
    <property type="entry name" value="Spartan"/>
</dbReference>
<dbReference type="Pfam" id="PF22934">
    <property type="entry name" value="SPRTN_ZBD"/>
    <property type="match status" value="1"/>
</dbReference>
<evidence type="ECO:0000259" key="4">
    <source>
        <dbReference type="SMART" id="SM00731"/>
    </source>
</evidence>
<dbReference type="GO" id="GO:0031593">
    <property type="term" value="F:polyubiquitin modification-dependent protein binding"/>
    <property type="evidence" value="ECO:0007669"/>
    <property type="project" value="TreeGrafter"/>
</dbReference>
<evidence type="ECO:0000256" key="1">
    <source>
        <dbReference type="ARBA" id="ARBA00004123"/>
    </source>
</evidence>
<gene>
    <name evidence="5" type="ORF">GT037_005292</name>
</gene>